<feature type="transmembrane region" description="Helical" evidence="1">
    <location>
        <begin position="226"/>
        <end position="245"/>
    </location>
</feature>
<dbReference type="EMBL" id="JAGSXJ010000036">
    <property type="protein sequence ID" value="KAH6666481.1"/>
    <property type="molecule type" value="Genomic_DNA"/>
</dbReference>
<sequence>MVSWNWANIRSLAIFFGPILLPKAIAYYQSVRRAQKASREPIIPVPRNVLASLFLLSATAILLLVRATPLFSPENVFLTTQSRLQIPVDVLFNRLALLRPNNALTNYDEALRARFVNIESRLLYLQYGPEVLAECPFCRSDDPTSYFYYALPALLAPHVANLLAIAAATSRPLSAAHGALWRNKATIAAIALAAVDVYLVQSYDARSNFSALRLAELDAFHWRARSLRLVALAILDAGLAGLLFVSSTNRLFGLPPSRAARLHEANRAIAIVRSKLAALGIVRNTSARDDALRSQSAAYWSHEVRLMGEVMEEREVVEGINDAIGSGRLNIELIQQDAEAYASGVLGAHLDVEEPAPQPPVTMVG</sequence>
<feature type="transmembrane region" description="Helical" evidence="1">
    <location>
        <begin position="146"/>
        <end position="168"/>
    </location>
</feature>
<dbReference type="Proteomes" id="UP000770015">
    <property type="component" value="Unassembled WGS sequence"/>
</dbReference>
<dbReference type="PANTHER" id="PTHR39470">
    <property type="entry name" value="CHROMOSOME 10, WHOLE GENOME SHOTGUN SEQUENCE"/>
    <property type="match status" value="1"/>
</dbReference>
<gene>
    <name evidence="2" type="ORF">F5X68DRAFT_195135</name>
</gene>
<feature type="transmembrane region" description="Helical" evidence="1">
    <location>
        <begin position="6"/>
        <end position="28"/>
    </location>
</feature>
<dbReference type="OrthoDB" id="4218123at2759"/>
<protein>
    <submittedName>
        <fullName evidence="2">Uncharacterized protein</fullName>
    </submittedName>
</protein>
<accession>A0A9P8V1W7</accession>
<proteinExistence type="predicted"/>
<keyword evidence="1" id="KW-0472">Membrane</keyword>
<keyword evidence="1" id="KW-0812">Transmembrane</keyword>
<reference evidence="2" key="1">
    <citation type="journal article" date="2021" name="Nat. Commun.">
        <title>Genetic determinants of endophytism in the Arabidopsis root mycobiome.</title>
        <authorList>
            <person name="Mesny F."/>
            <person name="Miyauchi S."/>
            <person name="Thiergart T."/>
            <person name="Pickel B."/>
            <person name="Atanasova L."/>
            <person name="Karlsson M."/>
            <person name="Huettel B."/>
            <person name="Barry K.W."/>
            <person name="Haridas S."/>
            <person name="Chen C."/>
            <person name="Bauer D."/>
            <person name="Andreopoulos W."/>
            <person name="Pangilinan J."/>
            <person name="LaButti K."/>
            <person name="Riley R."/>
            <person name="Lipzen A."/>
            <person name="Clum A."/>
            <person name="Drula E."/>
            <person name="Henrissat B."/>
            <person name="Kohler A."/>
            <person name="Grigoriev I.V."/>
            <person name="Martin F.M."/>
            <person name="Hacquard S."/>
        </authorList>
    </citation>
    <scope>NUCLEOTIDE SEQUENCE</scope>
    <source>
        <strain evidence="2">MPI-SDFR-AT-0117</strain>
    </source>
</reference>
<evidence type="ECO:0000256" key="1">
    <source>
        <dbReference type="SAM" id="Phobius"/>
    </source>
</evidence>
<organism evidence="2 3">
    <name type="scientific">Plectosphaerella plurivora</name>
    <dbReference type="NCBI Taxonomy" id="936078"/>
    <lineage>
        <taxon>Eukaryota</taxon>
        <taxon>Fungi</taxon>
        <taxon>Dikarya</taxon>
        <taxon>Ascomycota</taxon>
        <taxon>Pezizomycotina</taxon>
        <taxon>Sordariomycetes</taxon>
        <taxon>Hypocreomycetidae</taxon>
        <taxon>Glomerellales</taxon>
        <taxon>Plectosphaerellaceae</taxon>
        <taxon>Plectosphaerella</taxon>
    </lineage>
</organism>
<dbReference type="AlphaFoldDB" id="A0A9P8V1W7"/>
<keyword evidence="1" id="KW-1133">Transmembrane helix</keyword>
<feature type="transmembrane region" description="Helical" evidence="1">
    <location>
        <begin position="49"/>
        <end position="68"/>
    </location>
</feature>
<evidence type="ECO:0000313" key="3">
    <source>
        <dbReference type="Proteomes" id="UP000770015"/>
    </source>
</evidence>
<evidence type="ECO:0000313" key="2">
    <source>
        <dbReference type="EMBL" id="KAH6666481.1"/>
    </source>
</evidence>
<name>A0A9P8V1W7_9PEZI</name>
<comment type="caution">
    <text evidence="2">The sequence shown here is derived from an EMBL/GenBank/DDBJ whole genome shotgun (WGS) entry which is preliminary data.</text>
</comment>
<dbReference type="PANTHER" id="PTHR39470:SF1">
    <property type="entry name" value="CHORISMATE SYNTHASE PROTEIN"/>
    <property type="match status" value="1"/>
</dbReference>
<keyword evidence="3" id="KW-1185">Reference proteome</keyword>